<proteinExistence type="predicted"/>
<organism evidence="1 2">
    <name type="scientific">Pseudomonas syringae pv. actinidiae</name>
    <dbReference type="NCBI Taxonomy" id="103796"/>
    <lineage>
        <taxon>Bacteria</taxon>
        <taxon>Pseudomonadati</taxon>
        <taxon>Pseudomonadota</taxon>
        <taxon>Gammaproteobacteria</taxon>
        <taxon>Pseudomonadales</taxon>
        <taxon>Pseudomonadaceae</taxon>
        <taxon>Pseudomonas</taxon>
        <taxon>Pseudomonas syringae</taxon>
    </lineage>
</organism>
<accession>A0AAN4TK28</accession>
<gene>
    <name evidence="1" type="ORF">KPSA3_02062</name>
</gene>
<dbReference type="EMBL" id="BGKA01000069">
    <property type="protein sequence ID" value="GBH16125.1"/>
    <property type="molecule type" value="Genomic_DNA"/>
</dbReference>
<dbReference type="Proteomes" id="UP000248291">
    <property type="component" value="Unassembled WGS sequence"/>
</dbReference>
<sequence length="62" mass="6928">MFSLLVIRIRWRFRSWLALGGTRHRHKAQASPGPCRVTPASKTGDYIELIASVQPNEPIPSG</sequence>
<reference evidence="1 2" key="1">
    <citation type="submission" date="2018-04" db="EMBL/GenBank/DDBJ databases">
        <title>Draft genome sequence of Pseudomonas syringae pv. actinidiae biovar 3 strains isolated from kiwifruit in Kagawa prefecture.</title>
        <authorList>
            <person name="Tabuchi M."/>
            <person name="Saito M."/>
            <person name="Fujiwara S."/>
            <person name="Sasa N."/>
            <person name="Akimitsu K."/>
            <person name="Gomi K."/>
            <person name="Konishi-Sugita S."/>
            <person name="Hamano K."/>
            <person name="Kataoka I."/>
        </authorList>
    </citation>
    <scope>NUCLEOTIDE SEQUENCE [LARGE SCALE GENOMIC DNA]</scope>
    <source>
        <strain evidence="1 2">MAFF212211</strain>
    </source>
</reference>
<dbReference type="AlphaFoldDB" id="A0AAN4TK28"/>
<comment type="caution">
    <text evidence="1">The sequence shown here is derived from an EMBL/GenBank/DDBJ whole genome shotgun (WGS) entry which is preliminary data.</text>
</comment>
<protein>
    <submittedName>
        <fullName evidence="1">Signal recognition particle GTPase</fullName>
    </submittedName>
</protein>
<evidence type="ECO:0000313" key="1">
    <source>
        <dbReference type="EMBL" id="GBH16125.1"/>
    </source>
</evidence>
<name>A0AAN4TK28_PSESF</name>
<evidence type="ECO:0000313" key="2">
    <source>
        <dbReference type="Proteomes" id="UP000248291"/>
    </source>
</evidence>